<evidence type="ECO:0000256" key="9">
    <source>
        <dbReference type="ARBA" id="ARBA00023136"/>
    </source>
</evidence>
<keyword evidence="4" id="KW-0050">Antiport</keyword>
<evidence type="ECO:0000256" key="11">
    <source>
        <dbReference type="SAM" id="MobiDB-lite"/>
    </source>
</evidence>
<keyword evidence="8" id="KW-0406">Ion transport</keyword>
<dbReference type="GO" id="GO:0042391">
    <property type="term" value="P:regulation of membrane potential"/>
    <property type="evidence" value="ECO:0007669"/>
    <property type="project" value="InterPro"/>
</dbReference>
<dbReference type="GO" id="GO:0030007">
    <property type="term" value="P:intracellular potassium ion homeostasis"/>
    <property type="evidence" value="ECO:0007669"/>
    <property type="project" value="TreeGrafter"/>
</dbReference>
<keyword evidence="5 12" id="KW-0812">Transmembrane</keyword>
<feature type="compositionally biased region" description="Polar residues" evidence="11">
    <location>
        <begin position="611"/>
        <end position="620"/>
    </location>
</feature>
<organism evidence="14 15">
    <name type="scientific">Hermanssonia centrifuga</name>
    <dbReference type="NCBI Taxonomy" id="98765"/>
    <lineage>
        <taxon>Eukaryota</taxon>
        <taxon>Fungi</taxon>
        <taxon>Dikarya</taxon>
        <taxon>Basidiomycota</taxon>
        <taxon>Agaricomycotina</taxon>
        <taxon>Agaricomycetes</taxon>
        <taxon>Polyporales</taxon>
        <taxon>Meruliaceae</taxon>
        <taxon>Hermanssonia</taxon>
    </lineage>
</organism>
<name>A0A4S4KBY6_9APHY</name>
<feature type="compositionally biased region" description="Basic and acidic residues" evidence="11">
    <location>
        <begin position="470"/>
        <end position="490"/>
    </location>
</feature>
<evidence type="ECO:0000256" key="4">
    <source>
        <dbReference type="ARBA" id="ARBA00022449"/>
    </source>
</evidence>
<keyword evidence="7" id="KW-0915">Sodium</keyword>
<feature type="transmembrane region" description="Helical" evidence="12">
    <location>
        <begin position="64"/>
        <end position="84"/>
    </location>
</feature>
<feature type="transmembrane region" description="Helical" evidence="12">
    <location>
        <begin position="397"/>
        <end position="419"/>
    </location>
</feature>
<evidence type="ECO:0000256" key="7">
    <source>
        <dbReference type="ARBA" id="ARBA00023053"/>
    </source>
</evidence>
<evidence type="ECO:0000256" key="12">
    <source>
        <dbReference type="SAM" id="Phobius"/>
    </source>
</evidence>
<dbReference type="GO" id="GO:0005886">
    <property type="term" value="C:plasma membrane"/>
    <property type="evidence" value="ECO:0007669"/>
    <property type="project" value="InterPro"/>
</dbReference>
<dbReference type="Pfam" id="PF00999">
    <property type="entry name" value="Na_H_Exchanger"/>
    <property type="match status" value="1"/>
</dbReference>
<dbReference type="PANTHER" id="PTHR31382:SF4">
    <property type="entry name" value="NA(+)_H(+) ANTIPORTER"/>
    <property type="match status" value="1"/>
</dbReference>
<accession>A0A4S4KBY6</accession>
<evidence type="ECO:0000313" key="15">
    <source>
        <dbReference type="Proteomes" id="UP000309038"/>
    </source>
</evidence>
<protein>
    <recommendedName>
        <fullName evidence="13">Cation/H+ exchanger transmembrane domain-containing protein</fullName>
    </recommendedName>
</protein>
<dbReference type="EMBL" id="SGPJ01000353">
    <property type="protein sequence ID" value="THG95140.1"/>
    <property type="molecule type" value="Genomic_DNA"/>
</dbReference>
<gene>
    <name evidence="14" type="ORF">EW026_g6461</name>
</gene>
<keyword evidence="15" id="KW-1185">Reference proteome</keyword>
<evidence type="ECO:0000256" key="2">
    <source>
        <dbReference type="ARBA" id="ARBA00005248"/>
    </source>
</evidence>
<feature type="transmembrane region" description="Helical" evidence="12">
    <location>
        <begin position="285"/>
        <end position="308"/>
    </location>
</feature>
<sequence length="629" mass="67882">MTGPSLAYIVLGGFVVAFSMISLLVKEKLYLNEVVLGTAFGVLMGPYCANIFDPRSWGSETDTITLEVMRVVLATGLFAIGVELPQSYMADHAKSLLVMVVPTMAFGWVIVAAVIYAVFPGFTFVSSLAIAACLTPTDPIICATIVGGKFAIKHVPTNLRRILAAESAANDGLAYPFLTISLYLTTETSKRSAIAKWFLVGWLYQVILGIVLGSVLGLAFCNLMKFSHRKGFIDRESYVAQYLALALFTIGVTSTIGSDDLLAAFAAGSAISWDGHFNIQTENEVFSSVIDLVLNCGCFVYIGAWLPFPSFNTPELGITPWRLIVLFVAVLFLRRIPALLLLYRWVPEISGWREALFSGHFGPMGVGAVFVSTLALTRLPTPHSPPENQQEFLAATLQIIVSFVVLGSILIHGLSIPFFSFGRRIHLRTVSMSRTWTSRNTAVPDWLLGTRRMVDSPMGPDTISAGSQPDLEHGGDGDLAKDIRPLEVAHTRPARGAEASIVPSAVSSEHTSHIGEGSVPEGSADSQPPENQLRRRFTSADHVHKKPLTEPEEQGLTIGDGAIVNAENSSSQAHALDLTTQLSRNLLTIDGRHNSGTLADCTVNADEGCENQPSAVQSPTKIVHFPSSP</sequence>
<feature type="transmembrane region" description="Helical" evidence="12">
    <location>
        <begin position="96"/>
        <end position="119"/>
    </location>
</feature>
<dbReference type="InterPro" id="IPR006153">
    <property type="entry name" value="Cation/H_exchanger_TM"/>
</dbReference>
<comment type="similarity">
    <text evidence="2">Belongs to the fungal Na(+)/H(+) exchanger family.</text>
</comment>
<dbReference type="Proteomes" id="UP000309038">
    <property type="component" value="Unassembled WGS sequence"/>
</dbReference>
<feature type="region of interest" description="Disordered" evidence="11">
    <location>
        <begin position="457"/>
        <end position="531"/>
    </location>
</feature>
<dbReference type="InterPro" id="IPR004712">
    <property type="entry name" value="Na+/H+_antiporter_fungi"/>
</dbReference>
<dbReference type="GO" id="GO:0036376">
    <property type="term" value="P:sodium ion export across plasma membrane"/>
    <property type="evidence" value="ECO:0007669"/>
    <property type="project" value="InterPro"/>
</dbReference>
<evidence type="ECO:0000256" key="10">
    <source>
        <dbReference type="ARBA" id="ARBA00023201"/>
    </source>
</evidence>
<comment type="subcellular location">
    <subcellularLocation>
        <location evidence="1">Membrane</location>
        <topology evidence="1">Multi-pass membrane protein</topology>
    </subcellularLocation>
</comment>
<dbReference type="PANTHER" id="PTHR31382">
    <property type="entry name" value="NA(+)/H(+) ANTIPORTER"/>
    <property type="match status" value="1"/>
</dbReference>
<feature type="transmembrane region" description="Helical" evidence="12">
    <location>
        <begin position="6"/>
        <end position="25"/>
    </location>
</feature>
<dbReference type="AlphaFoldDB" id="A0A4S4KBY6"/>
<feature type="transmembrane region" description="Helical" evidence="12">
    <location>
        <begin position="125"/>
        <end position="152"/>
    </location>
</feature>
<evidence type="ECO:0000259" key="13">
    <source>
        <dbReference type="Pfam" id="PF00999"/>
    </source>
</evidence>
<evidence type="ECO:0000256" key="3">
    <source>
        <dbReference type="ARBA" id="ARBA00022448"/>
    </source>
</evidence>
<feature type="region of interest" description="Disordered" evidence="11">
    <location>
        <begin position="610"/>
        <end position="629"/>
    </location>
</feature>
<keyword evidence="3" id="KW-0813">Transport</keyword>
<evidence type="ECO:0000256" key="5">
    <source>
        <dbReference type="ARBA" id="ARBA00022692"/>
    </source>
</evidence>
<feature type="transmembrane region" description="Helical" evidence="12">
    <location>
        <begin position="355"/>
        <end position="377"/>
    </location>
</feature>
<proteinExistence type="inferred from homology"/>
<feature type="transmembrane region" description="Helical" evidence="12">
    <location>
        <begin position="197"/>
        <end position="220"/>
    </location>
</feature>
<dbReference type="GO" id="GO:0015385">
    <property type="term" value="F:sodium:proton antiporter activity"/>
    <property type="evidence" value="ECO:0007669"/>
    <property type="project" value="InterPro"/>
</dbReference>
<dbReference type="GO" id="GO:0120029">
    <property type="term" value="P:proton export across plasma membrane"/>
    <property type="evidence" value="ECO:0007669"/>
    <property type="project" value="InterPro"/>
</dbReference>
<feature type="transmembrane region" description="Helical" evidence="12">
    <location>
        <begin position="34"/>
        <end position="52"/>
    </location>
</feature>
<keyword evidence="9 12" id="KW-0472">Membrane</keyword>
<feature type="transmembrane region" description="Helical" evidence="12">
    <location>
        <begin position="320"/>
        <end position="343"/>
    </location>
</feature>
<keyword evidence="10" id="KW-0739">Sodium transport</keyword>
<evidence type="ECO:0000256" key="6">
    <source>
        <dbReference type="ARBA" id="ARBA00022989"/>
    </source>
</evidence>
<reference evidence="14 15" key="1">
    <citation type="submission" date="2019-02" db="EMBL/GenBank/DDBJ databases">
        <title>Genome sequencing of the rare red list fungi Phlebia centrifuga.</title>
        <authorList>
            <person name="Buettner E."/>
            <person name="Kellner H."/>
        </authorList>
    </citation>
    <scope>NUCLEOTIDE SEQUENCE [LARGE SCALE GENOMIC DNA]</scope>
    <source>
        <strain evidence="14 15">DSM 108282</strain>
    </source>
</reference>
<evidence type="ECO:0000256" key="1">
    <source>
        <dbReference type="ARBA" id="ARBA00004141"/>
    </source>
</evidence>
<evidence type="ECO:0000256" key="8">
    <source>
        <dbReference type="ARBA" id="ARBA00023065"/>
    </source>
</evidence>
<feature type="domain" description="Cation/H+ exchanger transmembrane" evidence="13">
    <location>
        <begin position="19"/>
        <end position="419"/>
    </location>
</feature>
<keyword evidence="6 12" id="KW-1133">Transmembrane helix</keyword>
<evidence type="ECO:0000313" key="14">
    <source>
        <dbReference type="EMBL" id="THG95140.1"/>
    </source>
</evidence>
<comment type="caution">
    <text evidence="14">The sequence shown here is derived from an EMBL/GenBank/DDBJ whole genome shotgun (WGS) entry which is preliminary data.</text>
</comment>